<sequence>MLLEFLAVIVAGFGGGGTAMIVNRFSGRRLPEAFTPFSVAAGMLAMVVYLEYSWADRFEAGLPDEVVIVSKNQQQSWFRPWTYVVPLTNRMIAVDNRIRQRNRDNPDLVLTGVILQERWALTMGFKSMFDCANARRADLTEGTRLDEGGIPVSAEWYSLAPDDRFLTIACGGGAHGGVVGES</sequence>
<dbReference type="Proteomes" id="UP000249364">
    <property type="component" value="Unassembled WGS sequence"/>
</dbReference>
<evidence type="ECO:0000313" key="3">
    <source>
        <dbReference type="Proteomes" id="UP000249364"/>
    </source>
</evidence>
<dbReference type="STRING" id="121821.GCA_001870675_01910"/>
<reference evidence="2 3" key="1">
    <citation type="submission" date="2018-06" db="EMBL/GenBank/DDBJ databases">
        <title>Genomic Encyclopedia of Archaeal and Bacterial Type Strains, Phase II (KMG-II): from individual species to whole genera.</title>
        <authorList>
            <person name="Goeker M."/>
        </authorList>
    </citation>
    <scope>NUCLEOTIDE SEQUENCE [LARGE SCALE GENOMIC DNA]</scope>
    <source>
        <strain evidence="2 3">DSM 13087</strain>
    </source>
</reference>
<feature type="transmembrane region" description="Helical" evidence="1">
    <location>
        <begin position="6"/>
        <end position="22"/>
    </location>
</feature>
<dbReference type="OrthoDB" id="8601734at2"/>
<accession>A0A2W7S6M3</accession>
<dbReference type="AlphaFoldDB" id="A0A2W7S6M3"/>
<dbReference type="RefSeq" id="WP_071468626.1">
    <property type="nucleotide sequence ID" value="NZ_MEHT01000007.1"/>
</dbReference>
<keyword evidence="1" id="KW-0472">Membrane</keyword>
<comment type="caution">
    <text evidence="2">The sequence shown here is derived from an EMBL/GenBank/DDBJ whole genome shotgun (WGS) entry which is preliminary data.</text>
</comment>
<evidence type="ECO:0000256" key="1">
    <source>
        <dbReference type="SAM" id="Phobius"/>
    </source>
</evidence>
<organism evidence="2 3">
    <name type="scientific">Roseinatronobacter thiooxidans</name>
    <dbReference type="NCBI Taxonomy" id="121821"/>
    <lineage>
        <taxon>Bacteria</taxon>
        <taxon>Pseudomonadati</taxon>
        <taxon>Pseudomonadota</taxon>
        <taxon>Alphaproteobacteria</taxon>
        <taxon>Rhodobacterales</taxon>
        <taxon>Paracoccaceae</taxon>
        <taxon>Roseinatronobacter</taxon>
    </lineage>
</organism>
<gene>
    <name evidence="2" type="ORF">LY56_01174</name>
</gene>
<keyword evidence="1" id="KW-1133">Transmembrane helix</keyword>
<dbReference type="EMBL" id="QKZQ01000004">
    <property type="protein sequence ID" value="PZX46202.1"/>
    <property type="molecule type" value="Genomic_DNA"/>
</dbReference>
<evidence type="ECO:0000313" key="2">
    <source>
        <dbReference type="EMBL" id="PZX46202.1"/>
    </source>
</evidence>
<name>A0A2W7S6M3_9RHOB</name>
<protein>
    <submittedName>
        <fullName evidence="2">Uncharacterized protein</fullName>
    </submittedName>
</protein>
<keyword evidence="1" id="KW-0812">Transmembrane</keyword>
<proteinExistence type="predicted"/>
<keyword evidence="3" id="KW-1185">Reference proteome</keyword>
<feature type="transmembrane region" description="Helical" evidence="1">
    <location>
        <begin position="34"/>
        <end position="55"/>
    </location>
</feature>